<dbReference type="OrthoDB" id="9796509at2"/>
<sequence length="105" mass="12053">MSDFLDKDNGEDGIEYFDDEQTIDLVLDDGTTMTCDVIGLFEVDDTEYIALAEPESDNVLIYIYEEVGDEVSLKNIEDEEEYQAISEEFMELFSDMFEDEEGEGE</sequence>
<evidence type="ECO:0000313" key="3">
    <source>
        <dbReference type="Proteomes" id="UP000093352"/>
    </source>
</evidence>
<organism evidence="1 3">
    <name type="scientific">Criibacterium bergeronii</name>
    <dbReference type="NCBI Taxonomy" id="1871336"/>
    <lineage>
        <taxon>Bacteria</taxon>
        <taxon>Bacillati</taxon>
        <taxon>Bacillota</taxon>
        <taxon>Clostridia</taxon>
        <taxon>Peptostreptococcales</taxon>
        <taxon>Filifactoraceae</taxon>
        <taxon>Criibacterium</taxon>
    </lineage>
</organism>
<evidence type="ECO:0000313" key="1">
    <source>
        <dbReference type="EMBL" id="RDY22168.1"/>
    </source>
</evidence>
<dbReference type="AlphaFoldDB" id="A0A371INV0"/>
<name>A0A371INV0_9FIRM</name>
<dbReference type="Proteomes" id="UP000093352">
    <property type="component" value="Unassembled WGS sequence"/>
</dbReference>
<accession>A0A371INV0</accession>
<dbReference type="EMBL" id="VJXW01000001">
    <property type="protein sequence ID" value="TRW28669.1"/>
    <property type="molecule type" value="Genomic_DNA"/>
</dbReference>
<dbReference type="EMBL" id="MBEW02000001">
    <property type="protein sequence ID" value="RDY22168.1"/>
    <property type="molecule type" value="Genomic_DNA"/>
</dbReference>
<keyword evidence="3" id="KW-1185">Reference proteome</keyword>
<dbReference type="STRING" id="1871336.BBG48_00450"/>
<gene>
    <name evidence="1" type="ORF">BBG48_000155</name>
    <name evidence="2" type="ORF">FL857_00870</name>
</gene>
<dbReference type="Proteomes" id="UP000319424">
    <property type="component" value="Unassembled WGS sequence"/>
</dbReference>
<evidence type="ECO:0000313" key="4">
    <source>
        <dbReference type="Proteomes" id="UP000319424"/>
    </source>
</evidence>
<dbReference type="InterPro" id="IPR009711">
    <property type="entry name" value="UPF0473"/>
</dbReference>
<reference evidence="2 4" key="3">
    <citation type="submission" date="2019-07" db="EMBL/GenBank/DDBJ databases">
        <title>Criibacterium bergeronii gen. nov., sp. nov. isolated from human clinical samples.</title>
        <authorList>
            <person name="Maheux A.F."/>
            <person name="Boudreau D.K."/>
            <person name="Berube E."/>
            <person name="Brodeur S."/>
            <person name="Bernard K.A."/>
            <person name="Abed J.Y."/>
            <person name="Ducrey E."/>
            <person name="Guay E.F."/>
            <person name="Raymond F."/>
            <person name="Corbeil J."/>
            <person name="Domingo M.-C."/>
            <person name="Roy P.H."/>
            <person name="Boissinot M."/>
            <person name="Tocheva E.I."/>
            <person name="Omar R.F."/>
        </authorList>
    </citation>
    <scope>NUCLEOTIDE SEQUENCE [LARGE SCALE GENOMIC DNA]</scope>
    <source>
        <strain evidence="2 4">CCRI-24246</strain>
    </source>
</reference>
<proteinExistence type="predicted"/>
<dbReference type="RefSeq" id="WP_068911469.1">
    <property type="nucleotide sequence ID" value="NZ_MBEW02000001.1"/>
</dbReference>
<comment type="caution">
    <text evidence="1">The sequence shown here is derived from an EMBL/GenBank/DDBJ whole genome shotgun (WGS) entry which is preliminary data.</text>
</comment>
<dbReference type="Pfam" id="PF06949">
    <property type="entry name" value="DUF1292"/>
    <property type="match status" value="1"/>
</dbReference>
<evidence type="ECO:0000313" key="2">
    <source>
        <dbReference type="EMBL" id="TRW28669.1"/>
    </source>
</evidence>
<reference evidence="1 3" key="1">
    <citation type="journal article" date="2016" name="Genome Announc.">
        <title>Draft Genome Sequence of Criibacterium bergeronii gen. nov., sp. nov., Strain CCRI-22567T, Isolated from a Vaginal Sample from a Woman with Bacterial Vaginosis.</title>
        <authorList>
            <person name="Maheux A.F."/>
            <person name="Berube E."/>
            <person name="Boudreau D.K."/>
            <person name="Raymond F."/>
            <person name="Corbeil J."/>
            <person name="Roy P.H."/>
            <person name="Boissinot M."/>
            <person name="Omar R.F."/>
        </authorList>
    </citation>
    <scope>NUCLEOTIDE SEQUENCE [LARGE SCALE GENOMIC DNA]</scope>
    <source>
        <strain evidence="1 3">CCRI-22567</strain>
    </source>
</reference>
<reference evidence="1" key="2">
    <citation type="submission" date="2018-07" db="EMBL/GenBank/DDBJ databases">
        <authorList>
            <person name="Quirk P.G."/>
            <person name="Krulwich T.A."/>
        </authorList>
    </citation>
    <scope>NUCLEOTIDE SEQUENCE</scope>
    <source>
        <strain evidence="1">CCRI-22567</strain>
    </source>
</reference>
<protein>
    <submittedName>
        <fullName evidence="1">DUF1292 domain-containing protein</fullName>
    </submittedName>
</protein>